<evidence type="ECO:0000256" key="6">
    <source>
        <dbReference type="ARBA" id="ARBA00022807"/>
    </source>
</evidence>
<dbReference type="OrthoDB" id="9779738at2"/>
<dbReference type="RefSeq" id="WP_145420857.1">
    <property type="nucleotide sequence ID" value="NZ_CP036526.1"/>
</dbReference>
<dbReference type="GO" id="GO:0016920">
    <property type="term" value="F:pyroglutamyl-peptidase activity"/>
    <property type="evidence" value="ECO:0007669"/>
    <property type="project" value="InterPro"/>
</dbReference>
<evidence type="ECO:0000313" key="10">
    <source>
        <dbReference type="Proteomes" id="UP000319817"/>
    </source>
</evidence>
<evidence type="ECO:0000256" key="3">
    <source>
        <dbReference type="ARBA" id="ARBA00022490"/>
    </source>
</evidence>
<dbReference type="PIRSF" id="PIRSF015592">
    <property type="entry name" value="Prld-crbxl_pptds"/>
    <property type="match status" value="1"/>
</dbReference>
<dbReference type="PANTHER" id="PTHR23402:SF1">
    <property type="entry name" value="PYROGLUTAMYL-PEPTIDASE I"/>
    <property type="match status" value="1"/>
</dbReference>
<dbReference type="Proteomes" id="UP000319817">
    <property type="component" value="Chromosome"/>
</dbReference>
<evidence type="ECO:0000256" key="2">
    <source>
        <dbReference type="ARBA" id="ARBA00019191"/>
    </source>
</evidence>
<gene>
    <name evidence="9" type="primary">pcp</name>
    <name evidence="9" type="ORF">K239x_50730</name>
</gene>
<dbReference type="PRINTS" id="PR00706">
    <property type="entry name" value="PYROGLUPTASE"/>
</dbReference>
<accession>A0A517P112</accession>
<dbReference type="SUPFAM" id="SSF53182">
    <property type="entry name" value="Pyrrolidone carboxyl peptidase (pyroglutamate aminopeptidase)"/>
    <property type="match status" value="1"/>
</dbReference>
<keyword evidence="10" id="KW-1185">Reference proteome</keyword>
<evidence type="ECO:0000256" key="4">
    <source>
        <dbReference type="ARBA" id="ARBA00022670"/>
    </source>
</evidence>
<keyword evidence="5 9" id="KW-0378">Hydrolase</keyword>
<reference evidence="9 10" key="1">
    <citation type="submission" date="2019-02" db="EMBL/GenBank/DDBJ databases">
        <title>Deep-cultivation of Planctomycetes and their phenomic and genomic characterization uncovers novel biology.</title>
        <authorList>
            <person name="Wiegand S."/>
            <person name="Jogler M."/>
            <person name="Boedeker C."/>
            <person name="Pinto D."/>
            <person name="Vollmers J."/>
            <person name="Rivas-Marin E."/>
            <person name="Kohn T."/>
            <person name="Peeters S.H."/>
            <person name="Heuer A."/>
            <person name="Rast P."/>
            <person name="Oberbeckmann S."/>
            <person name="Bunk B."/>
            <person name="Jeske O."/>
            <person name="Meyerdierks A."/>
            <person name="Storesund J.E."/>
            <person name="Kallscheuer N."/>
            <person name="Luecker S."/>
            <person name="Lage O.M."/>
            <person name="Pohl T."/>
            <person name="Merkel B.J."/>
            <person name="Hornburger P."/>
            <person name="Mueller R.-W."/>
            <person name="Bruemmer F."/>
            <person name="Labrenz M."/>
            <person name="Spormann A.M."/>
            <person name="Op den Camp H."/>
            <person name="Overmann J."/>
            <person name="Amann R."/>
            <person name="Jetten M.S.M."/>
            <person name="Mascher T."/>
            <person name="Medema M.H."/>
            <person name="Devos D.P."/>
            <person name="Kaster A.-K."/>
            <person name="Ovreas L."/>
            <person name="Rohde M."/>
            <person name="Galperin M.Y."/>
            <person name="Jogler C."/>
        </authorList>
    </citation>
    <scope>NUCLEOTIDE SEQUENCE [LARGE SCALE GENOMIC DNA]</scope>
    <source>
        <strain evidence="9 10">K23_9</strain>
    </source>
</reference>
<dbReference type="Gene3D" id="3.40.630.20">
    <property type="entry name" value="Peptidase C15, pyroglutamyl peptidase I-like"/>
    <property type="match status" value="1"/>
</dbReference>
<dbReference type="InterPro" id="IPR000816">
    <property type="entry name" value="Peptidase_C15"/>
</dbReference>
<sequence>MTRVLITAFEPYDRWKENSSWLALVDFTGWYDGELDVTTRRYPVDLGRMSEKLRDDLRSDFDLAIHLGQSPGSPLVKVESVGLNVRSDGTPLIQDAPAAYRSTLDLVPASRLLTDAGIPNELSHHAGTYLCNAVMFLSHHYITEMNNHTKTVFVHLPLTPAQAAKDAGRLASMSTPMSSAAIAMIMEQLATQV</sequence>
<evidence type="ECO:0000256" key="8">
    <source>
        <dbReference type="ARBA" id="ARBA00031559"/>
    </source>
</evidence>
<evidence type="ECO:0000313" key="9">
    <source>
        <dbReference type="EMBL" id="QDT13058.1"/>
    </source>
</evidence>
<protein>
    <recommendedName>
        <fullName evidence="2">Pyrrolidone-carboxylate peptidase</fullName>
    </recommendedName>
    <alternativeName>
        <fullName evidence="7">5-oxoprolyl-peptidase</fullName>
    </alternativeName>
    <alternativeName>
        <fullName evidence="8">Pyroglutamyl-peptidase I</fullName>
    </alternativeName>
</protein>
<dbReference type="PANTHER" id="PTHR23402">
    <property type="entry name" value="PROTEASE FAMILY C15 PYROGLUTAMYL-PEPTIDASE I-RELATED"/>
    <property type="match status" value="1"/>
</dbReference>
<dbReference type="InterPro" id="IPR036440">
    <property type="entry name" value="Peptidase_C15-like_sf"/>
</dbReference>
<dbReference type="EMBL" id="CP036526">
    <property type="protein sequence ID" value="QDT13058.1"/>
    <property type="molecule type" value="Genomic_DNA"/>
</dbReference>
<keyword evidence="6" id="KW-0788">Thiol protease</keyword>
<dbReference type="GO" id="GO:0005829">
    <property type="term" value="C:cytosol"/>
    <property type="evidence" value="ECO:0007669"/>
    <property type="project" value="InterPro"/>
</dbReference>
<comment type="similarity">
    <text evidence="1">Belongs to the peptidase C15 family.</text>
</comment>
<evidence type="ECO:0000256" key="1">
    <source>
        <dbReference type="ARBA" id="ARBA00006641"/>
    </source>
</evidence>
<keyword evidence="3" id="KW-0963">Cytoplasm</keyword>
<keyword evidence="4" id="KW-0645">Protease</keyword>
<evidence type="ECO:0000256" key="7">
    <source>
        <dbReference type="ARBA" id="ARBA00030836"/>
    </source>
</evidence>
<dbReference type="Pfam" id="PF01470">
    <property type="entry name" value="Peptidase_C15"/>
    <property type="match status" value="1"/>
</dbReference>
<dbReference type="InterPro" id="IPR016125">
    <property type="entry name" value="Peptidase_C15-like"/>
</dbReference>
<dbReference type="AlphaFoldDB" id="A0A517P112"/>
<name>A0A517P112_9BACT</name>
<proteinExistence type="inferred from homology"/>
<organism evidence="9 10">
    <name type="scientific">Stieleria marina</name>
    <dbReference type="NCBI Taxonomy" id="1930275"/>
    <lineage>
        <taxon>Bacteria</taxon>
        <taxon>Pseudomonadati</taxon>
        <taxon>Planctomycetota</taxon>
        <taxon>Planctomycetia</taxon>
        <taxon>Pirellulales</taxon>
        <taxon>Pirellulaceae</taxon>
        <taxon>Stieleria</taxon>
    </lineage>
</organism>
<dbReference type="GO" id="GO:0006508">
    <property type="term" value="P:proteolysis"/>
    <property type="evidence" value="ECO:0007669"/>
    <property type="project" value="UniProtKB-KW"/>
</dbReference>
<evidence type="ECO:0000256" key="5">
    <source>
        <dbReference type="ARBA" id="ARBA00022801"/>
    </source>
</evidence>